<name>X6N9U0_RETFI</name>
<organism evidence="1 2">
    <name type="scientific">Reticulomyxa filosa</name>
    <dbReference type="NCBI Taxonomy" id="46433"/>
    <lineage>
        <taxon>Eukaryota</taxon>
        <taxon>Sar</taxon>
        <taxon>Rhizaria</taxon>
        <taxon>Retaria</taxon>
        <taxon>Foraminifera</taxon>
        <taxon>Monothalamids</taxon>
        <taxon>Reticulomyxidae</taxon>
        <taxon>Reticulomyxa</taxon>
    </lineage>
</organism>
<dbReference type="AlphaFoldDB" id="X6N9U0"/>
<protein>
    <submittedName>
        <fullName evidence="1">Uncharacterized protein</fullName>
    </submittedName>
</protein>
<comment type="caution">
    <text evidence="1">The sequence shown here is derived from an EMBL/GenBank/DDBJ whole genome shotgun (WGS) entry which is preliminary data.</text>
</comment>
<evidence type="ECO:0000313" key="1">
    <source>
        <dbReference type="EMBL" id="ETO22509.1"/>
    </source>
</evidence>
<gene>
    <name evidence="1" type="ORF">RFI_14690</name>
</gene>
<dbReference type="EMBL" id="ASPP01010670">
    <property type="protein sequence ID" value="ETO22509.1"/>
    <property type="molecule type" value="Genomic_DNA"/>
</dbReference>
<feature type="non-terminal residue" evidence="1">
    <location>
        <position position="232"/>
    </location>
</feature>
<proteinExistence type="predicted"/>
<dbReference type="Proteomes" id="UP000023152">
    <property type="component" value="Unassembled WGS sequence"/>
</dbReference>
<keyword evidence="2" id="KW-1185">Reference proteome</keyword>
<sequence>MYIYSAKAIKVSPESLDDWCKKALRLYDPSDDYDNLMKNPELIPTLGDDHIGGGSVVAYSAKDDSSSASTLPNELFFGMDPFDLRAERYEAELAQELGAITGTENEDWVALNKALNTTLEKPSKFEDITRVYAHQFGHYKHINELFLENILQSSNDFLALEYLQHLSKPAKKKDKDKEHDDGTVPEKLSIWENLKNKAVPEFRDKNPANQLVKEPTERGVVLDVVQVWMFVF</sequence>
<accession>X6N9U0</accession>
<reference evidence="1 2" key="1">
    <citation type="journal article" date="2013" name="Curr. Biol.">
        <title>The Genome of the Foraminiferan Reticulomyxa filosa.</title>
        <authorList>
            <person name="Glockner G."/>
            <person name="Hulsmann N."/>
            <person name="Schleicher M."/>
            <person name="Noegel A.A."/>
            <person name="Eichinger L."/>
            <person name="Gallinger C."/>
            <person name="Pawlowski J."/>
            <person name="Sierra R."/>
            <person name="Euteneuer U."/>
            <person name="Pillet L."/>
            <person name="Moustafa A."/>
            <person name="Platzer M."/>
            <person name="Groth M."/>
            <person name="Szafranski K."/>
            <person name="Schliwa M."/>
        </authorList>
    </citation>
    <scope>NUCLEOTIDE SEQUENCE [LARGE SCALE GENOMIC DNA]</scope>
</reference>
<evidence type="ECO:0000313" key="2">
    <source>
        <dbReference type="Proteomes" id="UP000023152"/>
    </source>
</evidence>